<accession>A0ABU3RYG8</accession>
<keyword evidence="5" id="KW-1185">Reference proteome</keyword>
<dbReference type="PRINTS" id="PR00080">
    <property type="entry name" value="SDRFAMILY"/>
</dbReference>
<dbReference type="PANTHER" id="PTHR43976:SF16">
    <property type="entry name" value="SHORT-CHAIN DEHYDROGENASE_REDUCTASE FAMILY PROTEIN"/>
    <property type="match status" value="1"/>
</dbReference>
<evidence type="ECO:0000313" key="4">
    <source>
        <dbReference type="EMBL" id="MDU0327844.1"/>
    </source>
</evidence>
<proteinExistence type="inferred from homology"/>
<dbReference type="PANTHER" id="PTHR43976">
    <property type="entry name" value="SHORT CHAIN DEHYDROGENASE"/>
    <property type="match status" value="1"/>
</dbReference>
<dbReference type="RefSeq" id="WP_316001758.1">
    <property type="nucleotide sequence ID" value="NZ_JAWDIU010000005.1"/>
</dbReference>
<reference evidence="4 5" key="1">
    <citation type="submission" date="2023-09" db="EMBL/GenBank/DDBJ databases">
        <title>Microbacterium fusihabitans sp. nov., Microbacterium phycihabitans sp. nov., and Microbacterium cervinum sp. nov., isolated from dried seaweeds of beach.</title>
        <authorList>
            <person name="Lee S.D."/>
        </authorList>
    </citation>
    <scope>NUCLEOTIDE SEQUENCE [LARGE SCALE GENOMIC DNA]</scope>
    <source>
        <strain evidence="4 5">KSW2-21</strain>
    </source>
</reference>
<keyword evidence="2" id="KW-0560">Oxidoreductase</keyword>
<dbReference type="Proteomes" id="UP001256673">
    <property type="component" value="Unassembled WGS sequence"/>
</dbReference>
<protein>
    <submittedName>
        <fullName evidence="4">SDR family NAD(P)-dependent oxidoreductase</fullName>
    </submittedName>
</protein>
<dbReference type="InterPro" id="IPR036291">
    <property type="entry name" value="NAD(P)-bd_dom_sf"/>
</dbReference>
<evidence type="ECO:0000313" key="5">
    <source>
        <dbReference type="Proteomes" id="UP001256673"/>
    </source>
</evidence>
<comment type="caution">
    <text evidence="4">The sequence shown here is derived from an EMBL/GenBank/DDBJ whole genome shotgun (WGS) entry which is preliminary data.</text>
</comment>
<evidence type="ECO:0000256" key="2">
    <source>
        <dbReference type="ARBA" id="ARBA00023002"/>
    </source>
</evidence>
<organism evidence="4 5">
    <name type="scientific">Microbacterium algihabitans</name>
    <dbReference type="NCBI Taxonomy" id="3075992"/>
    <lineage>
        <taxon>Bacteria</taxon>
        <taxon>Bacillati</taxon>
        <taxon>Actinomycetota</taxon>
        <taxon>Actinomycetes</taxon>
        <taxon>Micrococcales</taxon>
        <taxon>Microbacteriaceae</taxon>
        <taxon>Microbacterium</taxon>
    </lineage>
</organism>
<sequence>MTLAIVTGTTSGIGLHTAIGLARSGVSVIATVRDTARAEALRSSASEAGVDLDIRALDVTDAEAARALVEAAGPVDILVNNAGRGAVGTLEQLSDHDLQDQLETNYLSVARLTRLVLPGMRERGNGRIVTVTSVGGAVGQPFADAYCGAKFAVEGLMQSLTPVVAPFGIDVAIVEPAAVASSFTDSVHRAPAGPYAVQQQAYLDRAATSFASAQSAEDAAKTVVEAATTSAPRFRWQTSDAAVSFAGLSLADLDGSRVLGVTAGWVRPGE</sequence>
<dbReference type="PRINTS" id="PR00081">
    <property type="entry name" value="GDHRDH"/>
</dbReference>
<dbReference type="EMBL" id="JAWDIU010000005">
    <property type="protein sequence ID" value="MDU0327844.1"/>
    <property type="molecule type" value="Genomic_DNA"/>
</dbReference>
<gene>
    <name evidence="4" type="ORF">RWH43_13855</name>
</gene>
<dbReference type="InterPro" id="IPR002347">
    <property type="entry name" value="SDR_fam"/>
</dbReference>
<name>A0ABU3RYG8_9MICO</name>
<evidence type="ECO:0000256" key="1">
    <source>
        <dbReference type="ARBA" id="ARBA00006484"/>
    </source>
</evidence>
<dbReference type="InterPro" id="IPR051911">
    <property type="entry name" value="SDR_oxidoreductase"/>
</dbReference>
<comment type="similarity">
    <text evidence="1 3">Belongs to the short-chain dehydrogenases/reductases (SDR) family.</text>
</comment>
<dbReference type="Gene3D" id="3.40.50.720">
    <property type="entry name" value="NAD(P)-binding Rossmann-like Domain"/>
    <property type="match status" value="1"/>
</dbReference>
<evidence type="ECO:0000256" key="3">
    <source>
        <dbReference type="RuleBase" id="RU000363"/>
    </source>
</evidence>
<dbReference type="SUPFAM" id="SSF51735">
    <property type="entry name" value="NAD(P)-binding Rossmann-fold domains"/>
    <property type="match status" value="1"/>
</dbReference>
<dbReference type="Pfam" id="PF00106">
    <property type="entry name" value="adh_short"/>
    <property type="match status" value="1"/>
</dbReference>